<dbReference type="EC" id="2.5.1.39" evidence="12 13"/>
<reference evidence="14 15" key="1">
    <citation type="submission" date="2018-11" db="EMBL/GenBank/DDBJ databases">
        <title>Genomic Encyclopedia of Type Strains, Phase IV (KMG-IV): sequencing the most valuable type-strain genomes for metagenomic binning, comparative biology and taxonomic classification.</title>
        <authorList>
            <person name="Goeker M."/>
        </authorList>
    </citation>
    <scope>NUCLEOTIDE SEQUENCE [LARGE SCALE GENOMIC DNA]</scope>
    <source>
        <strain evidence="14 15">DSM 16974</strain>
    </source>
</reference>
<proteinExistence type="inferred from homology"/>
<name>A0A3N1NZR8_9GAMM</name>
<dbReference type="InterPro" id="IPR000537">
    <property type="entry name" value="UbiA_prenyltransferase"/>
</dbReference>
<keyword evidence="11 12" id="KW-0472">Membrane</keyword>
<dbReference type="UniPathway" id="UPA00232"/>
<evidence type="ECO:0000256" key="13">
    <source>
        <dbReference type="NCBIfam" id="TIGR01474"/>
    </source>
</evidence>
<accession>A0A3N1NZR8</accession>
<dbReference type="OrthoDB" id="9782418at2"/>
<evidence type="ECO:0000256" key="11">
    <source>
        <dbReference type="ARBA" id="ARBA00023136"/>
    </source>
</evidence>
<dbReference type="Pfam" id="PF01040">
    <property type="entry name" value="UbiA"/>
    <property type="match status" value="1"/>
</dbReference>
<comment type="caution">
    <text evidence="14">The sequence shown here is derived from an EMBL/GenBank/DDBJ whole genome shotgun (WGS) entry which is preliminary data.</text>
</comment>
<keyword evidence="8 12" id="KW-0812">Transmembrane</keyword>
<dbReference type="GO" id="GO:0005886">
    <property type="term" value="C:plasma membrane"/>
    <property type="evidence" value="ECO:0007669"/>
    <property type="project" value="UniProtKB-SubCell"/>
</dbReference>
<dbReference type="EMBL" id="RJUK01000001">
    <property type="protein sequence ID" value="ROQ21633.1"/>
    <property type="molecule type" value="Genomic_DNA"/>
</dbReference>
<dbReference type="FunFam" id="1.20.120.1780:FF:000001">
    <property type="entry name" value="4-hydroxybenzoate octaprenyltransferase"/>
    <property type="match status" value="1"/>
</dbReference>
<dbReference type="AlphaFoldDB" id="A0A3N1NZR8"/>
<evidence type="ECO:0000313" key="14">
    <source>
        <dbReference type="EMBL" id="ROQ21633.1"/>
    </source>
</evidence>
<comment type="cofactor">
    <cofactor evidence="1 12">
        <name>Mg(2+)</name>
        <dbReference type="ChEBI" id="CHEBI:18420"/>
    </cofactor>
</comment>
<dbReference type="Gene3D" id="1.10.357.140">
    <property type="entry name" value="UbiA prenyltransferase"/>
    <property type="match status" value="1"/>
</dbReference>
<feature type="transmembrane region" description="Helical" evidence="12">
    <location>
        <begin position="65"/>
        <end position="86"/>
    </location>
</feature>
<dbReference type="InterPro" id="IPR006370">
    <property type="entry name" value="HB_polyprenyltransferase-like"/>
</dbReference>
<dbReference type="GO" id="GO:0006744">
    <property type="term" value="P:ubiquinone biosynthetic process"/>
    <property type="evidence" value="ECO:0007669"/>
    <property type="project" value="UniProtKB-UniRule"/>
</dbReference>
<dbReference type="InterPro" id="IPR030470">
    <property type="entry name" value="UbiA_prenylTrfase_CS"/>
</dbReference>
<keyword evidence="15" id="KW-1185">Reference proteome</keyword>
<evidence type="ECO:0000256" key="2">
    <source>
        <dbReference type="ARBA" id="ARBA00004141"/>
    </source>
</evidence>
<dbReference type="PANTHER" id="PTHR11048">
    <property type="entry name" value="PRENYLTRANSFERASES"/>
    <property type="match status" value="1"/>
</dbReference>
<evidence type="ECO:0000313" key="15">
    <source>
        <dbReference type="Proteomes" id="UP000273643"/>
    </source>
</evidence>
<evidence type="ECO:0000256" key="12">
    <source>
        <dbReference type="HAMAP-Rule" id="MF_01635"/>
    </source>
</evidence>
<dbReference type="InterPro" id="IPR044878">
    <property type="entry name" value="UbiA_sf"/>
</dbReference>
<evidence type="ECO:0000256" key="8">
    <source>
        <dbReference type="ARBA" id="ARBA00022692"/>
    </source>
</evidence>
<dbReference type="InterPro" id="IPR039653">
    <property type="entry name" value="Prenyltransferase"/>
</dbReference>
<feature type="transmembrane region" description="Helical" evidence="12">
    <location>
        <begin position="253"/>
        <end position="273"/>
    </location>
</feature>
<keyword evidence="9 12" id="KW-0460">Magnesium</keyword>
<keyword evidence="7 12" id="KW-0831">Ubiquinone biosynthesis</keyword>
<evidence type="ECO:0000256" key="6">
    <source>
        <dbReference type="ARBA" id="ARBA00022679"/>
    </source>
</evidence>
<keyword evidence="5 12" id="KW-0997">Cell inner membrane</keyword>
<keyword evidence="10 12" id="KW-1133">Transmembrane helix</keyword>
<evidence type="ECO:0000256" key="1">
    <source>
        <dbReference type="ARBA" id="ARBA00001946"/>
    </source>
</evidence>
<sequence length="307" mass="34288">MKRPSAQSPRRRGGSSSSRIDWRGRLSAYLRLTRLNRPIGSFLLLWPTLWALWLAAGGVPDWDLLVIFVLGVFVMRSAGCVINDYADRHFDGHVKRTKARPMATGEVSEREALSLFVGLCLLAFVLVLFTDTFTVKLSLGGVALAFCYPFMKRYTHLPQVVLGAAFAWAIPMAFAAQRGSLGTDVWLLYTAVLLWTVVYDTLYAMVDRDDDLKVGIKSTAVLFGDLDRAMVAVLQGLTLYALVMVGGRFELGVPYYLGLVAAAGLFGYHQYLIRFRERDPCFRAFLNNNWVGFVIFAGIVIDFMVSQ</sequence>
<comment type="catalytic activity">
    <reaction evidence="12">
        <text>all-trans-octaprenyl diphosphate + 4-hydroxybenzoate = 4-hydroxy-3-(all-trans-octaprenyl)benzoate + diphosphate</text>
        <dbReference type="Rhea" id="RHEA:27782"/>
        <dbReference type="ChEBI" id="CHEBI:1617"/>
        <dbReference type="ChEBI" id="CHEBI:17879"/>
        <dbReference type="ChEBI" id="CHEBI:33019"/>
        <dbReference type="ChEBI" id="CHEBI:57711"/>
        <dbReference type="EC" id="2.5.1.39"/>
    </reaction>
</comment>
<feature type="transmembrane region" description="Helical" evidence="12">
    <location>
        <begin position="285"/>
        <end position="305"/>
    </location>
</feature>
<dbReference type="FunFam" id="1.10.357.140:FF:000002">
    <property type="entry name" value="4-hydroxybenzoate octaprenyltransferase"/>
    <property type="match status" value="1"/>
</dbReference>
<gene>
    <name evidence="12" type="primary">ubiA</name>
    <name evidence="14" type="ORF">EDC38_2259</name>
</gene>
<evidence type="ECO:0000256" key="7">
    <source>
        <dbReference type="ARBA" id="ARBA00022688"/>
    </source>
</evidence>
<comment type="subcellular location">
    <subcellularLocation>
        <location evidence="12">Cell inner membrane</location>
        <topology evidence="12">Multi-pass membrane protein</topology>
    </subcellularLocation>
    <subcellularLocation>
        <location evidence="2">Membrane</location>
        <topology evidence="2">Multi-pass membrane protein</topology>
    </subcellularLocation>
</comment>
<evidence type="ECO:0000256" key="4">
    <source>
        <dbReference type="ARBA" id="ARBA00022475"/>
    </source>
</evidence>
<evidence type="ECO:0000256" key="10">
    <source>
        <dbReference type="ARBA" id="ARBA00022989"/>
    </source>
</evidence>
<dbReference type="GO" id="GO:0008412">
    <property type="term" value="F:4-hydroxybenzoate polyprenyltransferase activity"/>
    <property type="evidence" value="ECO:0007669"/>
    <property type="project" value="UniProtKB-UniRule"/>
</dbReference>
<dbReference type="NCBIfam" id="TIGR01474">
    <property type="entry name" value="ubiA_proteo"/>
    <property type="match status" value="1"/>
</dbReference>
<feature type="transmembrane region" description="Helical" evidence="12">
    <location>
        <begin position="39"/>
        <end position="59"/>
    </location>
</feature>
<dbReference type="PANTHER" id="PTHR11048:SF28">
    <property type="entry name" value="4-HYDROXYBENZOATE POLYPRENYLTRANSFERASE, MITOCHONDRIAL"/>
    <property type="match status" value="1"/>
</dbReference>
<evidence type="ECO:0000256" key="9">
    <source>
        <dbReference type="ARBA" id="ARBA00022842"/>
    </source>
</evidence>
<feature type="transmembrane region" description="Helical" evidence="12">
    <location>
        <begin position="157"/>
        <end position="174"/>
    </location>
</feature>
<dbReference type="HAMAP" id="MF_01635">
    <property type="entry name" value="UbiA"/>
    <property type="match status" value="1"/>
</dbReference>
<dbReference type="PROSITE" id="PS00943">
    <property type="entry name" value="UBIA"/>
    <property type="match status" value="1"/>
</dbReference>
<evidence type="ECO:0000256" key="5">
    <source>
        <dbReference type="ARBA" id="ARBA00022519"/>
    </source>
</evidence>
<comment type="pathway">
    <text evidence="12">Cofactor biosynthesis; ubiquinone biosynthesis.</text>
</comment>
<feature type="transmembrane region" description="Helical" evidence="12">
    <location>
        <begin position="107"/>
        <end position="127"/>
    </location>
</feature>
<keyword evidence="6 12" id="KW-0808">Transferase</keyword>
<dbReference type="RefSeq" id="WP_123638586.1">
    <property type="nucleotide sequence ID" value="NZ_RJUK01000001.1"/>
</dbReference>
<dbReference type="Gene3D" id="1.20.120.1780">
    <property type="entry name" value="UbiA prenyltransferase"/>
    <property type="match status" value="1"/>
</dbReference>
<keyword evidence="4 12" id="KW-1003">Cell membrane</keyword>
<protein>
    <recommendedName>
        <fullName evidence="12 13">4-hydroxybenzoate octaprenyltransferase</fullName>
        <ecNumber evidence="12 13">2.5.1.39</ecNumber>
    </recommendedName>
    <alternativeName>
        <fullName evidence="12">4-HB polyprenyltransferase</fullName>
    </alternativeName>
</protein>
<dbReference type="CDD" id="cd13959">
    <property type="entry name" value="PT_UbiA_COQ2"/>
    <property type="match status" value="1"/>
</dbReference>
<organism evidence="14 15">
    <name type="scientific">Marinimicrobium koreense</name>
    <dbReference type="NCBI Taxonomy" id="306545"/>
    <lineage>
        <taxon>Bacteria</taxon>
        <taxon>Pseudomonadati</taxon>
        <taxon>Pseudomonadota</taxon>
        <taxon>Gammaproteobacteria</taxon>
        <taxon>Cellvibrionales</taxon>
        <taxon>Cellvibrionaceae</taxon>
        <taxon>Marinimicrobium</taxon>
    </lineage>
</organism>
<comment type="similarity">
    <text evidence="3 12">Belongs to the UbiA prenyltransferase family.</text>
</comment>
<evidence type="ECO:0000256" key="3">
    <source>
        <dbReference type="ARBA" id="ARBA00005985"/>
    </source>
</evidence>
<feature type="transmembrane region" description="Helical" evidence="12">
    <location>
        <begin position="186"/>
        <end position="206"/>
    </location>
</feature>
<comment type="function">
    <text evidence="12">Catalyzes the prenylation of para-hydroxybenzoate (PHB) with an all-trans polyprenyl group. Mediates the second step in the final reaction sequence of ubiquinone-8 (UQ-8) biosynthesis, which is the condensation of the polyisoprenoid side chain with PHB, generating the first membrane-bound Q intermediate 3-octaprenyl-4-hydroxybenzoate.</text>
</comment>
<dbReference type="Proteomes" id="UP000273643">
    <property type="component" value="Unassembled WGS sequence"/>
</dbReference>